<gene>
    <name evidence="2" type="ORF">B7P43_G14905</name>
</gene>
<evidence type="ECO:0000259" key="1">
    <source>
        <dbReference type="Pfam" id="PF21149"/>
    </source>
</evidence>
<comment type="caution">
    <text evidence="2">The sequence shown here is derived from an EMBL/GenBank/DDBJ whole genome shotgun (WGS) entry which is preliminary data.</text>
</comment>
<dbReference type="Pfam" id="PF21149">
    <property type="entry name" value="FAS_pseudo-KR"/>
    <property type="match status" value="1"/>
</dbReference>
<keyword evidence="3" id="KW-1185">Reference proteome</keyword>
<reference evidence="2 3" key="1">
    <citation type="submission" date="2017-12" db="EMBL/GenBank/DDBJ databases">
        <title>Hemimetabolous genomes reveal molecular basis of termite eusociality.</title>
        <authorList>
            <person name="Harrison M.C."/>
            <person name="Jongepier E."/>
            <person name="Robertson H.M."/>
            <person name="Arning N."/>
            <person name="Bitard-Feildel T."/>
            <person name="Chao H."/>
            <person name="Childers C.P."/>
            <person name="Dinh H."/>
            <person name="Doddapaneni H."/>
            <person name="Dugan S."/>
            <person name="Gowin J."/>
            <person name="Greiner C."/>
            <person name="Han Y."/>
            <person name="Hu H."/>
            <person name="Hughes D.S.T."/>
            <person name="Huylmans A.-K."/>
            <person name="Kemena C."/>
            <person name="Kremer L.P.M."/>
            <person name="Lee S.L."/>
            <person name="Lopez-Ezquerra A."/>
            <person name="Mallet L."/>
            <person name="Monroy-Kuhn J.M."/>
            <person name="Moser A."/>
            <person name="Murali S.C."/>
            <person name="Muzny D.M."/>
            <person name="Otani S."/>
            <person name="Piulachs M.-D."/>
            <person name="Poelchau M."/>
            <person name="Qu J."/>
            <person name="Schaub F."/>
            <person name="Wada-Katsumata A."/>
            <person name="Worley K.C."/>
            <person name="Xie Q."/>
            <person name="Ylla G."/>
            <person name="Poulsen M."/>
            <person name="Gibbs R.A."/>
            <person name="Schal C."/>
            <person name="Richards S."/>
            <person name="Belles X."/>
            <person name="Korb J."/>
            <person name="Bornberg-Bauer E."/>
        </authorList>
    </citation>
    <scope>NUCLEOTIDE SEQUENCE [LARGE SCALE GENOMIC DNA]</scope>
    <source>
        <tissue evidence="2">Whole body</tissue>
    </source>
</reference>
<dbReference type="OrthoDB" id="329835at2759"/>
<evidence type="ECO:0000313" key="2">
    <source>
        <dbReference type="EMBL" id="PNF18949.1"/>
    </source>
</evidence>
<dbReference type="Gene3D" id="3.40.50.720">
    <property type="entry name" value="NAD(P)-binding Rossmann-like Domain"/>
    <property type="match status" value="1"/>
</dbReference>
<dbReference type="AlphaFoldDB" id="A0A2J7PRK6"/>
<accession>A0A2J7PRK6</accession>
<dbReference type="InterPro" id="IPR049391">
    <property type="entry name" value="FAS_pseudo-KR"/>
</dbReference>
<dbReference type="EMBL" id="NEVH01021961">
    <property type="protein sequence ID" value="PNF18949.1"/>
    <property type="molecule type" value="Genomic_DNA"/>
</dbReference>
<proteinExistence type="predicted"/>
<dbReference type="InParanoid" id="A0A2J7PRK6"/>
<protein>
    <recommendedName>
        <fullName evidence="1">Fatty acid synthase pseudo-KR domain-containing protein</fullName>
    </recommendedName>
</protein>
<name>A0A2J7PRK6_9NEOP</name>
<organism evidence="2 3">
    <name type="scientific">Cryptotermes secundus</name>
    <dbReference type="NCBI Taxonomy" id="105785"/>
    <lineage>
        <taxon>Eukaryota</taxon>
        <taxon>Metazoa</taxon>
        <taxon>Ecdysozoa</taxon>
        <taxon>Arthropoda</taxon>
        <taxon>Hexapoda</taxon>
        <taxon>Insecta</taxon>
        <taxon>Pterygota</taxon>
        <taxon>Neoptera</taxon>
        <taxon>Polyneoptera</taxon>
        <taxon>Dictyoptera</taxon>
        <taxon>Blattodea</taxon>
        <taxon>Blattoidea</taxon>
        <taxon>Termitoidae</taxon>
        <taxon>Kalotermitidae</taxon>
        <taxon>Cryptotermitinae</taxon>
        <taxon>Cryptotermes</taxon>
    </lineage>
</organism>
<feature type="domain" description="Fatty acid synthase pseudo-KR" evidence="1">
    <location>
        <begin position="97"/>
        <end position="149"/>
    </location>
</feature>
<dbReference type="Proteomes" id="UP000235965">
    <property type="component" value="Unassembled WGS sequence"/>
</dbReference>
<dbReference type="STRING" id="105785.A0A2J7PRK6"/>
<evidence type="ECO:0000313" key="3">
    <source>
        <dbReference type="Proteomes" id="UP000235965"/>
    </source>
</evidence>
<sequence length="165" mass="18268">MTGIKVEELSLEDEQNCMLVIASSILLHTRLLQTAMNALADGGCILAREKVDTENVVSNGFRLETVFEKTLKDEKLLLLRKGVMVESPVVIHVTGHNYDWLPEVQTAISSSSKHHIILVTQGEPHSGILGLVNCIRREPGSDYVRIMFMGWSSLGVIRGGIVSWE</sequence>